<evidence type="ECO:0000256" key="1">
    <source>
        <dbReference type="ARBA" id="ARBA00002773"/>
    </source>
</evidence>
<dbReference type="Pfam" id="PF10153">
    <property type="entry name" value="Efg1"/>
    <property type="match status" value="1"/>
</dbReference>
<accession>A0ABR3X6S6</accession>
<evidence type="ECO:0000256" key="7">
    <source>
        <dbReference type="ARBA" id="ARBA00023054"/>
    </source>
</evidence>
<evidence type="ECO:0000256" key="2">
    <source>
        <dbReference type="ARBA" id="ARBA00004604"/>
    </source>
</evidence>
<evidence type="ECO:0000256" key="5">
    <source>
        <dbReference type="ARBA" id="ARBA00019827"/>
    </source>
</evidence>
<dbReference type="PANTHER" id="PTHR33911:SF1">
    <property type="entry name" value="RRNA-PROCESSING PROTEIN EFG1"/>
    <property type="match status" value="1"/>
</dbReference>
<gene>
    <name evidence="10" type="ORF">Daus18300_004716</name>
</gene>
<comment type="caution">
    <text evidence="10">The sequence shown here is derived from an EMBL/GenBank/DDBJ whole genome shotgun (WGS) entry which is preliminary data.</text>
</comment>
<sequence>MGSKRSHSEVDGASSRNNAPSKRTKQHFQSHKPATHGNMTQLGVSLHEVKRRARNIERRFAKGDDLPRDVQQRFERELAQCKEEIDEIAHKKQRQDMISRYHRVRFFERKKAERLRKKLKKQADEATDPEEKARIEADLHIADVDNHYTRYFPFLEKYESLYTGTENPKDDDADGQPAAMRALHSERPPMWKTVEEAMGNGEAALVELQERRPEKTQERRTEKSKSEAEKDKPARPSKSKNVARPAPPLRAELKKTSEATPSTEGNRRTRRAKGIFNDKGPAGSGENGSGFFT</sequence>
<feature type="region of interest" description="Disordered" evidence="9">
    <location>
        <begin position="194"/>
        <end position="293"/>
    </location>
</feature>
<dbReference type="InterPro" id="IPR050786">
    <property type="entry name" value="EFG1_rRNA-proc"/>
</dbReference>
<evidence type="ECO:0000256" key="3">
    <source>
        <dbReference type="ARBA" id="ARBA00006916"/>
    </source>
</evidence>
<feature type="region of interest" description="Disordered" evidence="9">
    <location>
        <begin position="1"/>
        <end position="50"/>
    </location>
</feature>
<evidence type="ECO:0000256" key="8">
    <source>
        <dbReference type="ARBA" id="ARBA00023242"/>
    </source>
</evidence>
<keyword evidence="11" id="KW-1185">Reference proteome</keyword>
<comment type="subcellular location">
    <subcellularLocation>
        <location evidence="2">Nucleus</location>
        <location evidence="2">Nucleolus</location>
    </subcellularLocation>
</comment>
<organism evidence="10 11">
    <name type="scientific">Diaporthe australafricana</name>
    <dbReference type="NCBI Taxonomy" id="127596"/>
    <lineage>
        <taxon>Eukaryota</taxon>
        <taxon>Fungi</taxon>
        <taxon>Dikarya</taxon>
        <taxon>Ascomycota</taxon>
        <taxon>Pezizomycotina</taxon>
        <taxon>Sordariomycetes</taxon>
        <taxon>Sordariomycetidae</taxon>
        <taxon>Diaporthales</taxon>
        <taxon>Diaporthaceae</taxon>
        <taxon>Diaporthe</taxon>
    </lineage>
</organism>
<reference evidence="10 11" key="1">
    <citation type="journal article" date="2024" name="IMA Fungus">
        <title>IMA Genome - F19 : A genome assembly and annotation guide to empower mycologists, including annotated draft genome sequences of Ceratocystis pirilliformis, Diaporthe australafricana, Fusarium ophioides, Paecilomyces lecythidis, and Sporothrix stenoceras.</title>
        <authorList>
            <person name="Aylward J."/>
            <person name="Wilson A.M."/>
            <person name="Visagie C.M."/>
            <person name="Spraker J."/>
            <person name="Barnes I."/>
            <person name="Buitendag C."/>
            <person name="Ceriani C."/>
            <person name="Del Mar Angel L."/>
            <person name="du Plessis D."/>
            <person name="Fuchs T."/>
            <person name="Gasser K."/>
            <person name="Kramer D."/>
            <person name="Li W."/>
            <person name="Munsamy K."/>
            <person name="Piso A."/>
            <person name="Price J.L."/>
            <person name="Sonnekus B."/>
            <person name="Thomas C."/>
            <person name="van der Nest A."/>
            <person name="van Dijk A."/>
            <person name="van Heerden A."/>
            <person name="van Vuuren N."/>
            <person name="Yilmaz N."/>
            <person name="Duong T.A."/>
            <person name="van der Merwe N.A."/>
            <person name="Wingfield M.J."/>
            <person name="Wingfield B.D."/>
        </authorList>
    </citation>
    <scope>NUCLEOTIDE SEQUENCE [LARGE SCALE GENOMIC DNA]</scope>
    <source>
        <strain evidence="10 11">CMW 18300</strain>
    </source>
</reference>
<proteinExistence type="inferred from homology"/>
<evidence type="ECO:0000313" key="11">
    <source>
        <dbReference type="Proteomes" id="UP001583177"/>
    </source>
</evidence>
<keyword evidence="7" id="KW-0175">Coiled coil</keyword>
<evidence type="ECO:0000256" key="9">
    <source>
        <dbReference type="SAM" id="MobiDB-lite"/>
    </source>
</evidence>
<keyword evidence="6" id="KW-0698">rRNA processing</keyword>
<comment type="function">
    <text evidence="1">Involved in rRNA processing.</text>
</comment>
<dbReference type="Proteomes" id="UP001583177">
    <property type="component" value="Unassembled WGS sequence"/>
</dbReference>
<dbReference type="PANTHER" id="PTHR33911">
    <property type="entry name" value="RRNA-PROCESSING PROTEIN EFG1"/>
    <property type="match status" value="1"/>
</dbReference>
<keyword evidence="8" id="KW-0539">Nucleus</keyword>
<name>A0ABR3X6S6_9PEZI</name>
<evidence type="ECO:0000256" key="4">
    <source>
        <dbReference type="ARBA" id="ARBA00018689"/>
    </source>
</evidence>
<protein>
    <recommendedName>
        <fullName evidence="4">rRNA-processing protein EFG1</fullName>
    </recommendedName>
    <alternativeName>
        <fullName evidence="5">rRNA-processing protein efg1</fullName>
    </alternativeName>
</protein>
<dbReference type="EMBL" id="JAWRVE010000033">
    <property type="protein sequence ID" value="KAL1871350.1"/>
    <property type="molecule type" value="Genomic_DNA"/>
</dbReference>
<feature type="compositionally biased region" description="Basic residues" evidence="9">
    <location>
        <begin position="22"/>
        <end position="34"/>
    </location>
</feature>
<feature type="compositionally biased region" description="Basic and acidic residues" evidence="9">
    <location>
        <begin position="1"/>
        <end position="10"/>
    </location>
</feature>
<comment type="similarity">
    <text evidence="3">Belongs to the EFG1 family.</text>
</comment>
<evidence type="ECO:0000256" key="6">
    <source>
        <dbReference type="ARBA" id="ARBA00022552"/>
    </source>
</evidence>
<feature type="compositionally biased region" description="Basic and acidic residues" evidence="9">
    <location>
        <begin position="208"/>
        <end position="234"/>
    </location>
</feature>
<feature type="compositionally biased region" description="Gly residues" evidence="9">
    <location>
        <begin position="282"/>
        <end position="293"/>
    </location>
</feature>
<evidence type="ECO:0000313" key="10">
    <source>
        <dbReference type="EMBL" id="KAL1871350.1"/>
    </source>
</evidence>
<dbReference type="InterPro" id="IPR019310">
    <property type="entry name" value="Efg1"/>
</dbReference>